<dbReference type="InterPro" id="IPR004107">
    <property type="entry name" value="Integrase_SAM-like_N"/>
</dbReference>
<sequence length="365" mass="43128">MASHNQNLGEVAEAFDRQTDPLQQYEADFADIDTDLFQAYIELVLTPKNPSDSTLKNYRHTFDQWKNFMANQNRHPACPNEEHVKKFASYLRTERGNSTSTIKQKRDNLGRVYEWWQDHYAFPHPSNYNPFNIAKREMNLVDDTDKLKYPHLTESDISQIICGCTNIRERLFLICLLKLGMRVGEFLNIRLEDISVAHSQIRDCYPELGTAPPVSNYENCIYIPSKHKREGNKSSKPRILPLDDELRQALLQYLTIRPRVNEPWLILSQRTNGKINRGDRINNVWKKHFQQYNQMDGYRTITTHYGRHYFTRYWKIQEDITRELVQYMRGDKLGDAKSGDSIDDYLEAYYEDIESVYLNHVPKFL</sequence>
<dbReference type="GO" id="GO:0003677">
    <property type="term" value="F:DNA binding"/>
    <property type="evidence" value="ECO:0007669"/>
    <property type="project" value="UniProtKB-UniRule"/>
</dbReference>
<dbReference type="AlphaFoldDB" id="M0KRE0"/>
<dbReference type="InterPro" id="IPR050090">
    <property type="entry name" value="Tyrosine_recombinase_XerCD"/>
</dbReference>
<keyword evidence="1" id="KW-0229">DNA integration</keyword>
<dbReference type="InterPro" id="IPR010998">
    <property type="entry name" value="Integrase_recombinase_N"/>
</dbReference>
<dbReference type="PANTHER" id="PTHR30349:SF92">
    <property type="entry name" value="SITE-SPECIFIC RECOMBINASE"/>
    <property type="match status" value="1"/>
</dbReference>
<dbReference type="InterPro" id="IPR011010">
    <property type="entry name" value="DNA_brk_join_enz"/>
</dbReference>
<evidence type="ECO:0000256" key="4">
    <source>
        <dbReference type="PROSITE-ProRule" id="PRU01248"/>
    </source>
</evidence>
<dbReference type="GO" id="GO:0015074">
    <property type="term" value="P:DNA integration"/>
    <property type="evidence" value="ECO:0007669"/>
    <property type="project" value="UniProtKB-KW"/>
</dbReference>
<evidence type="ECO:0000313" key="7">
    <source>
        <dbReference type="EMBL" id="EMA23806.1"/>
    </source>
</evidence>
<dbReference type="InterPro" id="IPR044068">
    <property type="entry name" value="CB"/>
</dbReference>
<dbReference type="CDD" id="cd00397">
    <property type="entry name" value="DNA_BRE_C"/>
    <property type="match status" value="1"/>
</dbReference>
<keyword evidence="2 4" id="KW-0238">DNA-binding</keyword>
<evidence type="ECO:0000256" key="1">
    <source>
        <dbReference type="ARBA" id="ARBA00022908"/>
    </source>
</evidence>
<dbReference type="Pfam" id="PF13495">
    <property type="entry name" value="Phage_int_SAM_4"/>
    <property type="match status" value="1"/>
</dbReference>
<dbReference type="GO" id="GO:0006310">
    <property type="term" value="P:DNA recombination"/>
    <property type="evidence" value="ECO:0007669"/>
    <property type="project" value="UniProtKB-KW"/>
</dbReference>
<evidence type="ECO:0000259" key="6">
    <source>
        <dbReference type="PROSITE" id="PS51900"/>
    </source>
</evidence>
<accession>M0KRE0</accession>
<keyword evidence="8" id="KW-1185">Reference proteome</keyword>
<evidence type="ECO:0000256" key="3">
    <source>
        <dbReference type="ARBA" id="ARBA00023172"/>
    </source>
</evidence>
<protein>
    <submittedName>
        <fullName evidence="7">Integrase family protein</fullName>
    </submittedName>
</protein>
<evidence type="ECO:0000313" key="8">
    <source>
        <dbReference type="Proteomes" id="UP000011687"/>
    </source>
</evidence>
<dbReference type="PROSITE" id="PS51898">
    <property type="entry name" value="TYR_RECOMBINASE"/>
    <property type="match status" value="1"/>
</dbReference>
<organism evidence="7 8">
    <name type="scientific">Haloarcula marismortui ATCC 33799</name>
    <dbReference type="NCBI Taxonomy" id="662475"/>
    <lineage>
        <taxon>Archaea</taxon>
        <taxon>Methanobacteriati</taxon>
        <taxon>Methanobacteriota</taxon>
        <taxon>Stenosarchaea group</taxon>
        <taxon>Halobacteria</taxon>
        <taxon>Halobacteriales</taxon>
        <taxon>Haloarculaceae</taxon>
        <taxon>Haloarcula</taxon>
    </lineage>
</organism>
<gene>
    <name evidence="7" type="ORF">C435_03668</name>
</gene>
<feature type="domain" description="Tyr recombinase" evidence="5">
    <location>
        <begin position="147"/>
        <end position="358"/>
    </location>
</feature>
<dbReference type="SUPFAM" id="SSF56349">
    <property type="entry name" value="DNA breaking-rejoining enzymes"/>
    <property type="match status" value="1"/>
</dbReference>
<dbReference type="Proteomes" id="UP000011687">
    <property type="component" value="Unassembled WGS sequence"/>
</dbReference>
<dbReference type="Gene3D" id="1.10.150.130">
    <property type="match status" value="1"/>
</dbReference>
<evidence type="ECO:0000259" key="5">
    <source>
        <dbReference type="PROSITE" id="PS51898"/>
    </source>
</evidence>
<dbReference type="InterPro" id="IPR002104">
    <property type="entry name" value="Integrase_catalytic"/>
</dbReference>
<dbReference type="PROSITE" id="PS51900">
    <property type="entry name" value="CB"/>
    <property type="match status" value="1"/>
</dbReference>
<name>M0KRE0_9EURY</name>
<dbReference type="RefSeq" id="WP_007188145.1">
    <property type="nucleotide sequence ID" value="NZ_AOLS01000025.1"/>
</dbReference>
<keyword evidence="3" id="KW-0233">DNA recombination</keyword>
<evidence type="ECO:0000256" key="2">
    <source>
        <dbReference type="ARBA" id="ARBA00023125"/>
    </source>
</evidence>
<proteinExistence type="predicted"/>
<dbReference type="Pfam" id="PF00589">
    <property type="entry name" value="Phage_integrase"/>
    <property type="match status" value="1"/>
</dbReference>
<reference evidence="7 8" key="1">
    <citation type="journal article" date="2014" name="PLoS Genet.">
        <title>Phylogenetically driven sequencing of extremely halophilic archaea reveals strategies for static and dynamic osmo-response.</title>
        <authorList>
            <person name="Becker E.A."/>
            <person name="Seitzer P.M."/>
            <person name="Tritt A."/>
            <person name="Larsen D."/>
            <person name="Krusor M."/>
            <person name="Yao A.I."/>
            <person name="Wu D."/>
            <person name="Madern D."/>
            <person name="Eisen J.A."/>
            <person name="Darling A.E."/>
            <person name="Facciotti M.T."/>
        </authorList>
    </citation>
    <scope>NUCLEOTIDE SEQUENCE [LARGE SCALE GENOMIC DNA]</scope>
    <source>
        <strain evidence="7 8">ATCC 33799</strain>
    </source>
</reference>
<dbReference type="InterPro" id="IPR013762">
    <property type="entry name" value="Integrase-like_cat_sf"/>
</dbReference>
<dbReference type="PANTHER" id="PTHR30349">
    <property type="entry name" value="PHAGE INTEGRASE-RELATED"/>
    <property type="match status" value="1"/>
</dbReference>
<feature type="domain" description="Core-binding (CB)" evidence="6">
    <location>
        <begin position="31"/>
        <end position="117"/>
    </location>
</feature>
<dbReference type="Gene3D" id="1.10.443.10">
    <property type="entry name" value="Intergrase catalytic core"/>
    <property type="match status" value="1"/>
</dbReference>
<dbReference type="EMBL" id="AOLS01000025">
    <property type="protein sequence ID" value="EMA23806.1"/>
    <property type="molecule type" value="Genomic_DNA"/>
</dbReference>
<dbReference type="PATRIC" id="fig|662475.6.peg.700"/>
<comment type="caution">
    <text evidence="7">The sequence shown here is derived from an EMBL/GenBank/DDBJ whole genome shotgun (WGS) entry which is preliminary data.</text>
</comment>